<accession>A0AAQ4CRR7</accession>
<keyword evidence="1" id="KW-0472">Membrane</keyword>
<name>A0AAQ4CRR7_9CREN</name>
<keyword evidence="1" id="KW-0812">Transmembrane</keyword>
<sequence>MLYRTLLSLIVVILIIIPSFSLLYIIIPKAEINSNVTDPTSIYVVPDFFSADPAMIFHYNDTMLGIILAGGGGPELSVSQIYNLSYPYNQVMFNYLESEPLELNVSYDNWSIHEISLIALPTVDVYPTKIYNSSLYLGKALLSATYKNMAIIIISYKDFSKYNITLSQYPSHILQGTDGIGLFVIPPQALPWAYGKSVNSSVIQQTYVLQNETNLIINGNDFGSLSQLGLYEELSSSVQTLEFLNSTAPYSSILIDSINNTIEAMANRFTIDNQTIDNSIIDLAYSSSTLTPGEQEFYAYIVSFGGNITTKMESEVYSILPKLVSLIQYPSISNQSSTIMVSVFNVLNRPAIKVPGVVYGFLYNSSGLISKSIINANSELIFNASPGTYVLYVYHYPNLGLNYTEYWGQMRINVRTGINKYNFTRDEPWIYNIIDTSIDSQFRISVKIINPLNQTVSGQLDLWISKGIPSSVSAPTLESQLLLNPGVNSINYTYSISSSGPYYVYAVLKAFVSNPEGEPITTDQYNWTSMGSLSISNTSTQTVTTTFTVTQTTVNQQTITSTVTQTSESSTTVTVVKEFLNARAELLGVFSNSHLIRYLIVKLYQILSNILYFPQVSLVQGSLLP</sequence>
<dbReference type="KEGG" id="scas:SACC_15150"/>
<dbReference type="GeneID" id="68866241"/>
<dbReference type="Proteomes" id="UP001319921">
    <property type="component" value="Chromosome"/>
</dbReference>
<evidence type="ECO:0000313" key="3">
    <source>
        <dbReference type="Proteomes" id="UP001319921"/>
    </source>
</evidence>
<keyword evidence="1" id="KW-1133">Transmembrane helix</keyword>
<evidence type="ECO:0000313" key="2">
    <source>
        <dbReference type="EMBL" id="BDB98498.1"/>
    </source>
</evidence>
<keyword evidence="3" id="KW-1185">Reference proteome</keyword>
<gene>
    <name evidence="2" type="ORF">SACC_15150</name>
</gene>
<reference evidence="2 3" key="1">
    <citation type="journal article" date="2022" name="Microbiol. Resour. Announc.">
        <title>Complete Genome Sequence of the Hyperthermophilic and Acidophilic Archaeon Saccharolobus caldissimus Strain HS-3T.</title>
        <authorList>
            <person name="Sakai H.D."/>
            <person name="Kurosawa N."/>
        </authorList>
    </citation>
    <scope>NUCLEOTIDE SEQUENCE [LARGE SCALE GENOMIC DNA]</scope>
    <source>
        <strain evidence="2 3">JCM32116</strain>
    </source>
</reference>
<dbReference type="RefSeq" id="WP_229572360.1">
    <property type="nucleotide sequence ID" value="NZ_AP025226.1"/>
</dbReference>
<dbReference type="EMBL" id="AP025226">
    <property type="protein sequence ID" value="BDB98498.1"/>
    <property type="molecule type" value="Genomic_DNA"/>
</dbReference>
<dbReference type="AlphaFoldDB" id="A0AAQ4CRR7"/>
<feature type="transmembrane region" description="Helical" evidence="1">
    <location>
        <begin position="7"/>
        <end position="27"/>
    </location>
</feature>
<evidence type="ECO:0000256" key="1">
    <source>
        <dbReference type="SAM" id="Phobius"/>
    </source>
</evidence>
<proteinExistence type="predicted"/>
<organism evidence="2 3">
    <name type="scientific">Saccharolobus caldissimus</name>
    <dbReference type="NCBI Taxonomy" id="1702097"/>
    <lineage>
        <taxon>Archaea</taxon>
        <taxon>Thermoproteota</taxon>
        <taxon>Thermoprotei</taxon>
        <taxon>Sulfolobales</taxon>
        <taxon>Sulfolobaceae</taxon>
        <taxon>Saccharolobus</taxon>
    </lineage>
</organism>
<protein>
    <submittedName>
        <fullName evidence="2">Uncharacterized protein</fullName>
    </submittedName>
</protein>